<sequence length="139" mass="15162">MSGGGKSGPLAGAENVEKLRAYLDDLRERGVPLPMRGGEVNRSAIALACGFNRQVLYVNEGAKALLDEAVAGAGLMVGLERAEDDDDKPVARSDKRDRRIHQLEQANAALRAENYGLRERLRRLEHVEAVMMAGRRVAP</sequence>
<evidence type="ECO:0000313" key="2">
    <source>
        <dbReference type="Proteomes" id="UP001055102"/>
    </source>
</evidence>
<dbReference type="Proteomes" id="UP001055102">
    <property type="component" value="Unassembled WGS sequence"/>
</dbReference>
<reference evidence="1" key="2">
    <citation type="submission" date="2021-08" db="EMBL/GenBank/DDBJ databases">
        <authorList>
            <person name="Tani A."/>
            <person name="Ola A."/>
            <person name="Ogura Y."/>
            <person name="Katsura K."/>
            <person name="Hayashi T."/>
        </authorList>
    </citation>
    <scope>NUCLEOTIDE SEQUENCE</scope>
    <source>
        <strain evidence="1">LMG 23639</strain>
    </source>
</reference>
<evidence type="ECO:0000313" key="1">
    <source>
        <dbReference type="EMBL" id="GJE06966.1"/>
    </source>
</evidence>
<reference evidence="1" key="1">
    <citation type="journal article" date="2021" name="Front. Microbiol.">
        <title>Comprehensive Comparative Genomics and Phenotyping of Methylobacterium Species.</title>
        <authorList>
            <person name="Alessa O."/>
            <person name="Ogura Y."/>
            <person name="Fujitani Y."/>
            <person name="Takami H."/>
            <person name="Hayashi T."/>
            <person name="Sahin N."/>
            <person name="Tani A."/>
        </authorList>
    </citation>
    <scope>NUCLEOTIDE SEQUENCE</scope>
    <source>
        <strain evidence="1">LMG 23639</strain>
    </source>
</reference>
<gene>
    <name evidence="1" type="ORF">AOPFMNJM_2289</name>
</gene>
<proteinExistence type="predicted"/>
<keyword evidence="2" id="KW-1185">Reference proteome</keyword>
<evidence type="ECO:0008006" key="3">
    <source>
        <dbReference type="Google" id="ProtNLM"/>
    </source>
</evidence>
<protein>
    <recommendedName>
        <fullName evidence="3">Transposase</fullName>
    </recommendedName>
</protein>
<accession>A0ABQ4SZ86</accession>
<name>A0ABQ4SZ86_9HYPH</name>
<organism evidence="1 2">
    <name type="scientific">Methylobacterium jeotgali</name>
    <dbReference type="NCBI Taxonomy" id="381630"/>
    <lineage>
        <taxon>Bacteria</taxon>
        <taxon>Pseudomonadati</taxon>
        <taxon>Pseudomonadota</taxon>
        <taxon>Alphaproteobacteria</taxon>
        <taxon>Hyphomicrobiales</taxon>
        <taxon>Methylobacteriaceae</taxon>
        <taxon>Methylobacterium</taxon>
    </lineage>
</organism>
<dbReference type="EMBL" id="BPQR01000038">
    <property type="protein sequence ID" value="GJE06966.1"/>
    <property type="molecule type" value="Genomic_DNA"/>
</dbReference>
<comment type="caution">
    <text evidence="1">The sequence shown here is derived from an EMBL/GenBank/DDBJ whole genome shotgun (WGS) entry which is preliminary data.</text>
</comment>
<dbReference type="RefSeq" id="WP_238275884.1">
    <property type="nucleotide sequence ID" value="NZ_BPQR01000038.1"/>
</dbReference>